<sequence length="413" mass="46640">MLYPFNFSRRSDPKESLVTDDERELETFQLGQFLDLKDTLQYFQRLAIDVYTLEPILVTLFVLNQLWSGIQGALLLQLSSQILQMVEIGLVHGSPEIGAILKALTMRVLGVIFAALLQWASERVTPILKARVKNHFELLLMQAQLKMDLPTSQEPRSKVRASSHDAWTWFEGIVRFLTDVVNTLSLLVLIVQASPSTGSHLFTALCIMKPLLLTVTGRTLWNIPHIVHTDNEHWQRMKALNRMSAPVHRSEVLGSDIVNYIISGSYLETYLSWIYLNFFFQSTERQPGFSADSQIDGLNTNTWPGHRLHETSSMISLATCLFHLHSLPRETLAQGVAANINFVRQQSQELKNVYDSSNVVNTLVDGDIAYLNPDSEEKPKGMPFELRDVSFSYPGSQSIKPVLSNINLSIKPG</sequence>
<organism evidence="1 2">
    <name type="scientific">Armillaria gallica</name>
    <name type="common">Bulbous honey fungus</name>
    <name type="synonym">Armillaria bulbosa</name>
    <dbReference type="NCBI Taxonomy" id="47427"/>
    <lineage>
        <taxon>Eukaryota</taxon>
        <taxon>Fungi</taxon>
        <taxon>Dikarya</taxon>
        <taxon>Basidiomycota</taxon>
        <taxon>Agaricomycotina</taxon>
        <taxon>Agaricomycetes</taxon>
        <taxon>Agaricomycetidae</taxon>
        <taxon>Agaricales</taxon>
        <taxon>Marasmiineae</taxon>
        <taxon>Physalacriaceae</taxon>
        <taxon>Armillaria</taxon>
    </lineage>
</organism>
<dbReference type="AlphaFoldDB" id="A0A2H3C8G7"/>
<reference evidence="2" key="1">
    <citation type="journal article" date="2017" name="Nat. Ecol. Evol.">
        <title>Genome expansion and lineage-specific genetic innovations in the forest pathogenic fungi Armillaria.</title>
        <authorList>
            <person name="Sipos G."/>
            <person name="Prasanna A.N."/>
            <person name="Walter M.C."/>
            <person name="O'Connor E."/>
            <person name="Balint B."/>
            <person name="Krizsan K."/>
            <person name="Kiss B."/>
            <person name="Hess J."/>
            <person name="Varga T."/>
            <person name="Slot J."/>
            <person name="Riley R."/>
            <person name="Boka B."/>
            <person name="Rigling D."/>
            <person name="Barry K."/>
            <person name="Lee J."/>
            <person name="Mihaltcheva S."/>
            <person name="LaButti K."/>
            <person name="Lipzen A."/>
            <person name="Waldron R."/>
            <person name="Moloney N.M."/>
            <person name="Sperisen C."/>
            <person name="Kredics L."/>
            <person name="Vagvoelgyi C."/>
            <person name="Patrignani A."/>
            <person name="Fitzpatrick D."/>
            <person name="Nagy I."/>
            <person name="Doyle S."/>
            <person name="Anderson J.B."/>
            <person name="Grigoriev I.V."/>
            <person name="Gueldener U."/>
            <person name="Muensterkoetter M."/>
            <person name="Nagy L.G."/>
        </authorList>
    </citation>
    <scope>NUCLEOTIDE SEQUENCE [LARGE SCALE GENOMIC DNA]</scope>
    <source>
        <strain evidence="2">Ar21-2</strain>
    </source>
</reference>
<keyword evidence="2" id="KW-1185">Reference proteome</keyword>
<name>A0A2H3C8G7_ARMGA</name>
<proteinExistence type="predicted"/>
<protein>
    <submittedName>
        <fullName evidence="1">Uncharacterized protein</fullName>
    </submittedName>
</protein>
<dbReference type="Proteomes" id="UP000217790">
    <property type="component" value="Unassembled WGS sequence"/>
</dbReference>
<evidence type="ECO:0000313" key="2">
    <source>
        <dbReference type="Proteomes" id="UP000217790"/>
    </source>
</evidence>
<evidence type="ECO:0000313" key="1">
    <source>
        <dbReference type="EMBL" id="PBK79365.1"/>
    </source>
</evidence>
<dbReference type="EMBL" id="KZ293781">
    <property type="protein sequence ID" value="PBK79365.1"/>
    <property type="molecule type" value="Genomic_DNA"/>
</dbReference>
<dbReference type="InParanoid" id="A0A2H3C8G7"/>
<gene>
    <name evidence="1" type="ORF">ARMGADRAFT_1093205</name>
</gene>
<dbReference type="OrthoDB" id="6500128at2759"/>
<accession>A0A2H3C8G7</accession>